<dbReference type="AlphaFoldDB" id="A0A401NTT2"/>
<accession>A0A401NTT2</accession>
<organism evidence="1 2">
    <name type="scientific">Scyliorhinus torazame</name>
    <name type="common">Cloudy catshark</name>
    <name type="synonym">Catulus torazame</name>
    <dbReference type="NCBI Taxonomy" id="75743"/>
    <lineage>
        <taxon>Eukaryota</taxon>
        <taxon>Metazoa</taxon>
        <taxon>Chordata</taxon>
        <taxon>Craniata</taxon>
        <taxon>Vertebrata</taxon>
        <taxon>Chondrichthyes</taxon>
        <taxon>Elasmobranchii</taxon>
        <taxon>Galeomorphii</taxon>
        <taxon>Galeoidea</taxon>
        <taxon>Carcharhiniformes</taxon>
        <taxon>Scyliorhinidae</taxon>
        <taxon>Scyliorhinus</taxon>
    </lineage>
</organism>
<dbReference type="EMBL" id="BFAA01004089">
    <property type="protein sequence ID" value="GCB64286.1"/>
    <property type="molecule type" value="Genomic_DNA"/>
</dbReference>
<evidence type="ECO:0000313" key="2">
    <source>
        <dbReference type="Proteomes" id="UP000288216"/>
    </source>
</evidence>
<dbReference type="Proteomes" id="UP000288216">
    <property type="component" value="Unassembled WGS sequence"/>
</dbReference>
<gene>
    <name evidence="1" type="ORF">scyTo_0009790</name>
</gene>
<evidence type="ECO:0000313" key="1">
    <source>
        <dbReference type="EMBL" id="GCB64286.1"/>
    </source>
</evidence>
<proteinExistence type="predicted"/>
<comment type="caution">
    <text evidence="1">The sequence shown here is derived from an EMBL/GenBank/DDBJ whole genome shotgun (WGS) entry which is preliminary data.</text>
</comment>
<dbReference type="OrthoDB" id="9950436at2759"/>
<protein>
    <submittedName>
        <fullName evidence="1">Uncharacterized protein</fullName>
    </submittedName>
</protein>
<reference evidence="1 2" key="1">
    <citation type="journal article" date="2018" name="Nat. Ecol. Evol.">
        <title>Shark genomes provide insights into elasmobranch evolution and the origin of vertebrates.</title>
        <authorList>
            <person name="Hara Y"/>
            <person name="Yamaguchi K"/>
            <person name="Onimaru K"/>
            <person name="Kadota M"/>
            <person name="Koyanagi M"/>
            <person name="Keeley SD"/>
            <person name="Tatsumi K"/>
            <person name="Tanaka K"/>
            <person name="Motone F"/>
            <person name="Kageyama Y"/>
            <person name="Nozu R"/>
            <person name="Adachi N"/>
            <person name="Nishimura O"/>
            <person name="Nakagawa R"/>
            <person name="Tanegashima C"/>
            <person name="Kiyatake I"/>
            <person name="Matsumoto R"/>
            <person name="Murakumo K"/>
            <person name="Nishida K"/>
            <person name="Terakita A"/>
            <person name="Kuratani S"/>
            <person name="Sato K"/>
            <person name="Hyodo S Kuraku.S."/>
        </authorList>
    </citation>
    <scope>NUCLEOTIDE SEQUENCE [LARGE SCALE GENOMIC DNA]</scope>
</reference>
<name>A0A401NTT2_SCYTO</name>
<sequence>MDLFLLFEVLVRQTKAMKDTNKSLKDELKKKMESNSVLKTLSNTASNREIPSTPMRKNCLMAASKSAELPKQPSSIIQSTHTWTPAEKARIVPNHQVGLHYK</sequence>
<keyword evidence="2" id="KW-1185">Reference proteome</keyword>